<keyword evidence="7 10" id="KW-0472">Membrane</keyword>
<keyword evidence="3 10" id="KW-0812">Transmembrane</keyword>
<feature type="transmembrane region" description="Helical" evidence="10">
    <location>
        <begin position="271"/>
        <end position="291"/>
    </location>
</feature>
<dbReference type="Proteomes" id="UP000184041">
    <property type="component" value="Unassembled WGS sequence"/>
</dbReference>
<evidence type="ECO:0000256" key="2">
    <source>
        <dbReference type="ARBA" id="ARBA00006214"/>
    </source>
</evidence>
<keyword evidence="8" id="KW-1015">Disulfide bond</keyword>
<dbReference type="InterPro" id="IPR012336">
    <property type="entry name" value="Thioredoxin-like_fold"/>
</dbReference>
<dbReference type="GO" id="GO:0016491">
    <property type="term" value="F:oxidoreductase activity"/>
    <property type="evidence" value="ECO:0007669"/>
    <property type="project" value="UniProtKB-KW"/>
</dbReference>
<dbReference type="OrthoDB" id="1100563at2"/>
<dbReference type="Gene3D" id="3.40.30.10">
    <property type="entry name" value="Glutaredoxin"/>
    <property type="match status" value="1"/>
</dbReference>
<accession>A0A1M5IN45</accession>
<dbReference type="GO" id="GO:0048038">
    <property type="term" value="F:quinone binding"/>
    <property type="evidence" value="ECO:0007669"/>
    <property type="project" value="UniProtKB-KW"/>
</dbReference>
<evidence type="ECO:0000256" key="3">
    <source>
        <dbReference type="ARBA" id="ARBA00022692"/>
    </source>
</evidence>
<feature type="transmembrane region" description="Helical" evidence="10">
    <location>
        <begin position="303"/>
        <end position="322"/>
    </location>
</feature>
<feature type="transmembrane region" description="Helical" evidence="10">
    <location>
        <begin position="146"/>
        <end position="169"/>
    </location>
</feature>
<organism evidence="13 14">
    <name type="scientific">Fodinibius roseus</name>
    <dbReference type="NCBI Taxonomy" id="1194090"/>
    <lineage>
        <taxon>Bacteria</taxon>
        <taxon>Pseudomonadati</taxon>
        <taxon>Balneolota</taxon>
        <taxon>Balneolia</taxon>
        <taxon>Balneolales</taxon>
        <taxon>Balneolaceae</taxon>
        <taxon>Fodinibius</taxon>
    </lineage>
</organism>
<evidence type="ECO:0000256" key="6">
    <source>
        <dbReference type="ARBA" id="ARBA00023002"/>
    </source>
</evidence>
<dbReference type="Gene3D" id="1.20.1440.130">
    <property type="entry name" value="VKOR domain"/>
    <property type="match status" value="1"/>
</dbReference>
<evidence type="ECO:0000256" key="4">
    <source>
        <dbReference type="ARBA" id="ARBA00022719"/>
    </source>
</evidence>
<dbReference type="Pfam" id="PF07884">
    <property type="entry name" value="VKOR"/>
    <property type="match status" value="1"/>
</dbReference>
<reference evidence="13 14" key="1">
    <citation type="submission" date="2016-11" db="EMBL/GenBank/DDBJ databases">
        <authorList>
            <person name="Jaros S."/>
            <person name="Januszkiewicz K."/>
            <person name="Wedrychowicz H."/>
        </authorList>
    </citation>
    <scope>NUCLEOTIDE SEQUENCE [LARGE SCALE GENOMIC DNA]</scope>
    <source>
        <strain evidence="13 14">DSM 21986</strain>
    </source>
</reference>
<keyword evidence="9" id="KW-0676">Redox-active center</keyword>
<sequence length="540" mass="61844">MERIVYKYLDYLKIPLSHNFFVELLLSHPEYPSLLSISDVLERLGINHKIVRVEKKNITDLVFPYLLQLDKKGAELNLIKNQKELTSAVETESVYCQFIILKVESTGVIADKENEKWRSKETFLKIQSAIFISAAIALIFSANINFFSWIHVLLLITTMGGILVGYLLIAKDLGINYEVVEAFCKAGKNSNCDEILKSEDAKLFGRIRFSDAAVSFFVFQLIVVGLLIPLLNTNGAASFLWVLSIFSTLSIPIIGYSIYYQFIRASSWCRLCIIVDMILAFQVGIFSYLYYEGIIQMGDGNLQIFLVSIMLFTVISSFLLLIKANIMKDEESIQAGIKAKRIKNSITVFSHLLFQEKRVEISSFDDKELFVGDPNAPLKIIVASDLYCKPCKIQHEKAKQLVAAYPEKACIIIRLQSRQDDNRAARYIFQYWLNNIYGEADESSQINKLLHDWYNGMDIEKFMNHYQLDNSVGNKVNENFVVKHTEWFRQEQIYATPTFFINGYKLPANYNIADMMALIPSVVELFQNKEKSCLQNLASQ</sequence>
<comment type="subcellular location">
    <subcellularLocation>
        <location evidence="1">Membrane</location>
        <topology evidence="1">Multi-pass membrane protein</topology>
    </subcellularLocation>
</comment>
<keyword evidence="5 10" id="KW-1133">Transmembrane helix</keyword>
<keyword evidence="14" id="KW-1185">Reference proteome</keyword>
<evidence type="ECO:0000256" key="1">
    <source>
        <dbReference type="ARBA" id="ARBA00004141"/>
    </source>
</evidence>
<evidence type="ECO:0000259" key="11">
    <source>
        <dbReference type="Pfam" id="PF07884"/>
    </source>
</evidence>
<proteinExistence type="inferred from homology"/>
<dbReference type="RefSeq" id="WP_073067498.1">
    <property type="nucleotide sequence ID" value="NZ_FQUS01000024.1"/>
</dbReference>
<evidence type="ECO:0000256" key="5">
    <source>
        <dbReference type="ARBA" id="ARBA00022989"/>
    </source>
</evidence>
<feature type="transmembrane region" description="Helical" evidence="10">
    <location>
        <begin position="122"/>
        <end position="140"/>
    </location>
</feature>
<keyword evidence="6" id="KW-0560">Oxidoreductase</keyword>
<comment type="similarity">
    <text evidence="2">Belongs to the VKOR family.</text>
</comment>
<dbReference type="GO" id="GO:0016020">
    <property type="term" value="C:membrane"/>
    <property type="evidence" value="ECO:0007669"/>
    <property type="project" value="UniProtKB-SubCell"/>
</dbReference>
<feature type="transmembrane region" description="Helical" evidence="10">
    <location>
        <begin position="212"/>
        <end position="232"/>
    </location>
</feature>
<dbReference type="Pfam" id="PF13462">
    <property type="entry name" value="Thioredoxin_4"/>
    <property type="match status" value="1"/>
</dbReference>
<feature type="domain" description="Thioredoxin-like fold" evidence="12">
    <location>
        <begin position="367"/>
        <end position="519"/>
    </location>
</feature>
<evidence type="ECO:0000313" key="13">
    <source>
        <dbReference type="EMBL" id="SHG29666.1"/>
    </source>
</evidence>
<evidence type="ECO:0000256" key="8">
    <source>
        <dbReference type="ARBA" id="ARBA00023157"/>
    </source>
</evidence>
<dbReference type="SUPFAM" id="SSF52833">
    <property type="entry name" value="Thioredoxin-like"/>
    <property type="match status" value="1"/>
</dbReference>
<dbReference type="InterPro" id="IPR038354">
    <property type="entry name" value="VKOR_sf"/>
</dbReference>
<dbReference type="EMBL" id="FQUS01000024">
    <property type="protein sequence ID" value="SHG29666.1"/>
    <property type="molecule type" value="Genomic_DNA"/>
</dbReference>
<evidence type="ECO:0000256" key="10">
    <source>
        <dbReference type="SAM" id="Phobius"/>
    </source>
</evidence>
<evidence type="ECO:0000256" key="9">
    <source>
        <dbReference type="ARBA" id="ARBA00023284"/>
    </source>
</evidence>
<feature type="domain" description="Vitamin K epoxide reductase" evidence="11">
    <location>
        <begin position="153"/>
        <end position="281"/>
    </location>
</feature>
<name>A0A1M5IN45_9BACT</name>
<evidence type="ECO:0000313" key="14">
    <source>
        <dbReference type="Proteomes" id="UP000184041"/>
    </source>
</evidence>
<feature type="transmembrane region" description="Helical" evidence="10">
    <location>
        <begin position="238"/>
        <end position="259"/>
    </location>
</feature>
<keyword evidence="4" id="KW-0874">Quinone</keyword>
<dbReference type="CDD" id="cd12921">
    <property type="entry name" value="VKOR_4"/>
    <property type="match status" value="1"/>
</dbReference>
<evidence type="ECO:0000259" key="12">
    <source>
        <dbReference type="Pfam" id="PF13462"/>
    </source>
</evidence>
<protein>
    <submittedName>
        <fullName evidence="13">Thioredoxin</fullName>
    </submittedName>
</protein>
<dbReference type="AlphaFoldDB" id="A0A1M5IN45"/>
<dbReference type="STRING" id="1194090.SAMN05443144_1245"/>
<dbReference type="InterPro" id="IPR012932">
    <property type="entry name" value="VKOR"/>
</dbReference>
<gene>
    <name evidence="13" type="ORF">SAMN05443144_1245</name>
</gene>
<dbReference type="InterPro" id="IPR036249">
    <property type="entry name" value="Thioredoxin-like_sf"/>
</dbReference>
<evidence type="ECO:0000256" key="7">
    <source>
        <dbReference type="ARBA" id="ARBA00023136"/>
    </source>
</evidence>